<dbReference type="AlphaFoldDB" id="A0A2M7BST0"/>
<evidence type="ECO:0000256" key="7">
    <source>
        <dbReference type="HAMAP-Rule" id="MF_00001"/>
    </source>
</evidence>
<feature type="domain" description="Aspartate/ornithine carbamoyltransferase carbamoyl-P binding" evidence="9">
    <location>
        <begin position="13"/>
        <end position="153"/>
    </location>
</feature>
<dbReference type="Gene3D" id="3.40.50.1370">
    <property type="entry name" value="Aspartate/ornithine carbamoyltransferase"/>
    <property type="match status" value="2"/>
</dbReference>
<dbReference type="Pfam" id="PF02729">
    <property type="entry name" value="OTCace_N"/>
    <property type="match status" value="1"/>
</dbReference>
<comment type="subunit">
    <text evidence="7">Heterododecamer (2C3:3R2) of six catalytic PyrB chains organized as two trimers (C3), and six regulatory PyrI chains organized as three dimers (R2).</text>
</comment>
<comment type="catalytic activity">
    <reaction evidence="6 7">
        <text>carbamoyl phosphate + L-aspartate = N-carbamoyl-L-aspartate + phosphate + H(+)</text>
        <dbReference type="Rhea" id="RHEA:20013"/>
        <dbReference type="ChEBI" id="CHEBI:15378"/>
        <dbReference type="ChEBI" id="CHEBI:29991"/>
        <dbReference type="ChEBI" id="CHEBI:32814"/>
        <dbReference type="ChEBI" id="CHEBI:43474"/>
        <dbReference type="ChEBI" id="CHEBI:58228"/>
        <dbReference type="EC" id="2.1.3.2"/>
    </reaction>
</comment>
<evidence type="ECO:0000313" key="10">
    <source>
        <dbReference type="EMBL" id="PIV08546.1"/>
    </source>
</evidence>
<dbReference type="HAMAP" id="MF_00001">
    <property type="entry name" value="Asp_carb_tr"/>
    <property type="match status" value="1"/>
</dbReference>
<dbReference type="InterPro" id="IPR006132">
    <property type="entry name" value="Asp/Orn_carbamoyltranf_P-bd"/>
</dbReference>
<dbReference type="FunFam" id="3.40.50.1370:FF:000002">
    <property type="entry name" value="Aspartate carbamoyltransferase 2"/>
    <property type="match status" value="1"/>
</dbReference>
<feature type="binding site" evidence="7">
    <location>
        <position position="145"/>
    </location>
    <ligand>
        <name>carbamoyl phosphate</name>
        <dbReference type="ChEBI" id="CHEBI:58228"/>
    </ligand>
</feature>
<comment type="caution">
    <text evidence="10">The sequence shown here is derived from an EMBL/GenBank/DDBJ whole genome shotgun (WGS) entry which is preliminary data.</text>
</comment>
<reference evidence="11" key="1">
    <citation type="submission" date="2017-09" db="EMBL/GenBank/DDBJ databases">
        <title>Depth-based differentiation of microbial function through sediment-hosted aquifers and enrichment of novel symbionts in the deep terrestrial subsurface.</title>
        <authorList>
            <person name="Probst A.J."/>
            <person name="Ladd B."/>
            <person name="Jarett J.K."/>
            <person name="Geller-Mcgrath D.E."/>
            <person name="Sieber C.M.K."/>
            <person name="Emerson J.B."/>
            <person name="Anantharaman K."/>
            <person name="Thomas B.C."/>
            <person name="Malmstrom R."/>
            <person name="Stieglmeier M."/>
            <person name="Klingl A."/>
            <person name="Woyke T."/>
            <person name="Ryan C.M."/>
            <person name="Banfield J.F."/>
        </authorList>
    </citation>
    <scope>NUCLEOTIDE SEQUENCE [LARGE SCALE GENOMIC DNA]</scope>
</reference>
<dbReference type="NCBIfam" id="NF002032">
    <property type="entry name" value="PRK00856.1"/>
    <property type="match status" value="1"/>
</dbReference>
<evidence type="ECO:0000259" key="8">
    <source>
        <dbReference type="Pfam" id="PF00185"/>
    </source>
</evidence>
<dbReference type="Gene3D" id="3.40.50.2020">
    <property type="match status" value="1"/>
</dbReference>
<evidence type="ECO:0000313" key="11">
    <source>
        <dbReference type="Proteomes" id="UP000230119"/>
    </source>
</evidence>
<keyword evidence="3 7" id="KW-0808">Transferase</keyword>
<comment type="similarity">
    <text evidence="2 7">Belongs to the aspartate/ornithine carbamoyltransferase superfamily. ATCase family.</text>
</comment>
<comment type="function">
    <text evidence="5 7">Catalyzes the condensation of carbamoyl phosphate and aspartate to form carbamoyl aspartate and inorganic phosphate, the committed step in the de novo pyrimidine nucleotide biosynthesis pathway.</text>
</comment>
<feature type="binding site" evidence="7">
    <location>
        <position position="65"/>
    </location>
    <ligand>
        <name>carbamoyl phosphate</name>
        <dbReference type="ChEBI" id="CHEBI:58228"/>
    </ligand>
</feature>
<feature type="binding site" evidence="7">
    <location>
        <position position="114"/>
    </location>
    <ligand>
        <name>carbamoyl phosphate</name>
        <dbReference type="ChEBI" id="CHEBI:58228"/>
    </ligand>
</feature>
<dbReference type="EC" id="2.1.3.2" evidence="7"/>
<dbReference type="PRINTS" id="PR00100">
    <property type="entry name" value="AOTCASE"/>
</dbReference>
<evidence type="ECO:0000256" key="1">
    <source>
        <dbReference type="ARBA" id="ARBA00004852"/>
    </source>
</evidence>
<gene>
    <name evidence="7" type="primary">pyrB</name>
    <name evidence="10" type="ORF">COS52_02125</name>
</gene>
<feature type="domain" description="Aspartate/ornithine carbamoyltransferase Asp/Orn-binding" evidence="8">
    <location>
        <begin position="161"/>
        <end position="312"/>
    </location>
</feature>
<sequence>MHFNMYKNKFFNKDILSSNQFTKQDIEHVFRVASEMEKITNSHGHIDILKGKMITALFYEPSSRTYSSFVTAIQRLGGGFVPIHSTANSSVSKGETLADTIRTFSKHADLIVMRHPEKGAAKIAAHYSDKPIINAGDGIGEHPTQALLDMFSIFKRHKRIEGLTITMIGDIRNGRTVHSLSVLLSRFSPITMQFVAPKELQPSEYLVKWLRLKGVKVTVHEELSTVLKATDVLYVTRVQKERFSDLSLYEKLKHKYIITPQELRHMKKTAVIMHPLPRVGEITPEVDQDPRAVYMKEQMQNGIYVRMALLALVLREEDVTAYFTDDLFVTLSKKAVHTDPIHTYKLFKKTLQEKNNYFIAKSLGPETFHIATAQMRLSELKKMYLNMLFPYMMSEDKSALLISERNLKLKHGEFGRSSTHIYLNHRIPLFNDVWDKKLLVRLFELFIHENILQRGSQYGIVAISSSSSPELSAALHEGSPYSTSRAVILPTNIFKTEKGTHNPIYGNIEIDRPWIFIDDVFTSGKTLQSNLQQFRKGLSKQAELATHGVVLVDRNPTVSEDFTAKTDMKIHSLVTLDDILIYHWKHFSPLQKQLIKSERHL</sequence>
<feature type="binding site" evidence="7">
    <location>
        <position position="175"/>
    </location>
    <ligand>
        <name>L-aspartate</name>
        <dbReference type="ChEBI" id="CHEBI:29991"/>
    </ligand>
</feature>
<dbReference type="GO" id="GO:0006520">
    <property type="term" value="P:amino acid metabolic process"/>
    <property type="evidence" value="ECO:0007669"/>
    <property type="project" value="InterPro"/>
</dbReference>
<feature type="binding site" evidence="7">
    <location>
        <position position="277"/>
    </location>
    <ligand>
        <name>carbamoyl phosphate</name>
        <dbReference type="ChEBI" id="CHEBI:58228"/>
    </ligand>
</feature>
<dbReference type="Pfam" id="PF00185">
    <property type="entry name" value="OTCace"/>
    <property type="match status" value="1"/>
</dbReference>
<dbReference type="SUPFAM" id="SSF53671">
    <property type="entry name" value="Aspartate/ornithine carbamoyltransferase"/>
    <property type="match status" value="1"/>
</dbReference>
<dbReference type="InterPro" id="IPR006130">
    <property type="entry name" value="Asp/Orn_carbamoylTrfase"/>
</dbReference>
<name>A0A2M7BST0_9BACT</name>
<dbReference type="InterPro" id="IPR036901">
    <property type="entry name" value="Asp/Orn_carbamoylTrfase_sf"/>
</dbReference>
<dbReference type="NCBIfam" id="TIGR00670">
    <property type="entry name" value="asp_carb_tr"/>
    <property type="match status" value="1"/>
</dbReference>
<feature type="binding site" evidence="7">
    <location>
        <position position="64"/>
    </location>
    <ligand>
        <name>carbamoyl phosphate</name>
        <dbReference type="ChEBI" id="CHEBI:58228"/>
    </ligand>
</feature>
<feature type="binding site" evidence="7">
    <location>
        <position position="142"/>
    </location>
    <ligand>
        <name>carbamoyl phosphate</name>
        <dbReference type="ChEBI" id="CHEBI:58228"/>
    </ligand>
</feature>
<evidence type="ECO:0000256" key="4">
    <source>
        <dbReference type="ARBA" id="ARBA00022975"/>
    </source>
</evidence>
<feature type="binding site" evidence="7">
    <location>
        <position position="276"/>
    </location>
    <ligand>
        <name>carbamoyl phosphate</name>
        <dbReference type="ChEBI" id="CHEBI:58228"/>
    </ligand>
</feature>
<dbReference type="GO" id="GO:0004070">
    <property type="term" value="F:aspartate carbamoyltransferase activity"/>
    <property type="evidence" value="ECO:0007669"/>
    <property type="project" value="UniProtKB-UniRule"/>
</dbReference>
<comment type="pathway">
    <text evidence="1 7">Pyrimidine metabolism; UMP biosynthesis via de novo pathway; (S)-dihydroorotate from bicarbonate: step 2/3.</text>
</comment>
<dbReference type="PRINTS" id="PR00101">
    <property type="entry name" value="ATCASE"/>
</dbReference>
<evidence type="ECO:0000256" key="2">
    <source>
        <dbReference type="ARBA" id="ARBA00008896"/>
    </source>
</evidence>
<evidence type="ECO:0000256" key="3">
    <source>
        <dbReference type="ARBA" id="ARBA00022679"/>
    </source>
</evidence>
<feature type="binding site" evidence="7">
    <location>
        <position position="237"/>
    </location>
    <ligand>
        <name>L-aspartate</name>
        <dbReference type="ChEBI" id="CHEBI:29991"/>
    </ligand>
</feature>
<dbReference type="UniPathway" id="UPA00070">
    <property type="reaction ID" value="UER00116"/>
</dbReference>
<dbReference type="GO" id="GO:0044205">
    <property type="term" value="P:'de novo' UMP biosynthetic process"/>
    <property type="evidence" value="ECO:0007669"/>
    <property type="project" value="UniProtKB-UniRule"/>
</dbReference>
<accession>A0A2M7BST0</accession>
<protein>
    <recommendedName>
        <fullName evidence="7">Aspartate carbamoyltransferase</fullName>
        <ecNumber evidence="7">2.1.3.2</ecNumber>
    </recommendedName>
    <alternativeName>
        <fullName evidence="7">Aspartate transcarbamylase</fullName>
        <shortName evidence="7">ATCase</shortName>
    </alternativeName>
</protein>
<dbReference type="Proteomes" id="UP000230119">
    <property type="component" value="Unassembled WGS sequence"/>
</dbReference>
<evidence type="ECO:0000256" key="5">
    <source>
        <dbReference type="ARBA" id="ARBA00043884"/>
    </source>
</evidence>
<dbReference type="InterPro" id="IPR029057">
    <property type="entry name" value="PRTase-like"/>
</dbReference>
<evidence type="ECO:0000256" key="6">
    <source>
        <dbReference type="ARBA" id="ARBA00048859"/>
    </source>
</evidence>
<evidence type="ECO:0000259" key="9">
    <source>
        <dbReference type="Pfam" id="PF02729"/>
    </source>
</evidence>
<keyword evidence="4 7" id="KW-0665">Pyrimidine biosynthesis</keyword>
<proteinExistence type="inferred from homology"/>
<dbReference type="EMBL" id="PEVA01000092">
    <property type="protein sequence ID" value="PIV08546.1"/>
    <property type="molecule type" value="Genomic_DNA"/>
</dbReference>
<dbReference type="GO" id="GO:0016597">
    <property type="term" value="F:amino acid binding"/>
    <property type="evidence" value="ECO:0007669"/>
    <property type="project" value="InterPro"/>
</dbReference>
<dbReference type="GO" id="GO:0006207">
    <property type="term" value="P:'de novo' pyrimidine nucleobase biosynthetic process"/>
    <property type="evidence" value="ECO:0007669"/>
    <property type="project" value="InterPro"/>
</dbReference>
<dbReference type="PANTHER" id="PTHR45753">
    <property type="entry name" value="ORNITHINE CARBAMOYLTRANSFERASE, MITOCHONDRIAL"/>
    <property type="match status" value="1"/>
</dbReference>
<dbReference type="PANTHER" id="PTHR45753:SF6">
    <property type="entry name" value="ASPARTATE CARBAMOYLTRANSFERASE"/>
    <property type="match status" value="1"/>
</dbReference>
<dbReference type="InterPro" id="IPR006131">
    <property type="entry name" value="Asp_carbamoyltransf_Asp/Orn-bd"/>
</dbReference>
<dbReference type="InterPro" id="IPR002082">
    <property type="entry name" value="Asp_carbamoyltransf"/>
</dbReference>
<organism evidence="10 11">
    <name type="scientific">Candidatus Roizmanbacteria bacterium CG03_land_8_20_14_0_80_39_12</name>
    <dbReference type="NCBI Taxonomy" id="1974847"/>
    <lineage>
        <taxon>Bacteria</taxon>
        <taxon>Candidatus Roizmaniibacteriota</taxon>
    </lineage>
</organism>
<feature type="binding site" evidence="7">
    <location>
        <position position="93"/>
    </location>
    <ligand>
        <name>L-aspartate</name>
        <dbReference type="ChEBI" id="CHEBI:29991"/>
    </ligand>
</feature>